<feature type="compositionally biased region" description="Polar residues" evidence="1">
    <location>
        <begin position="240"/>
        <end position="249"/>
    </location>
</feature>
<feature type="transmembrane region" description="Helical" evidence="2">
    <location>
        <begin position="471"/>
        <end position="492"/>
    </location>
</feature>
<dbReference type="OrthoDB" id="207378at2759"/>
<feature type="compositionally biased region" description="Basic and acidic residues" evidence="1">
    <location>
        <begin position="165"/>
        <end position="199"/>
    </location>
</feature>
<feature type="transmembrane region" description="Helical" evidence="2">
    <location>
        <begin position="300"/>
        <end position="323"/>
    </location>
</feature>
<dbReference type="PANTHER" id="PTHR11161">
    <property type="entry name" value="O-ACYLTRANSFERASE"/>
    <property type="match status" value="1"/>
</dbReference>
<evidence type="ECO:0000256" key="2">
    <source>
        <dbReference type="SAM" id="Phobius"/>
    </source>
</evidence>
<dbReference type="PANTHER" id="PTHR11161:SF0">
    <property type="entry name" value="O-ACYLTRANSFERASE LIKE PROTEIN"/>
    <property type="match status" value="1"/>
</dbReference>
<dbReference type="InterPro" id="IPR002656">
    <property type="entry name" value="Acyl_transf_3_dom"/>
</dbReference>
<feature type="region of interest" description="Disordered" evidence="1">
    <location>
        <begin position="150"/>
        <end position="203"/>
    </location>
</feature>
<dbReference type="EMBL" id="JAPDFW010000098">
    <property type="protein sequence ID" value="KAJ5070124.1"/>
    <property type="molecule type" value="Genomic_DNA"/>
</dbReference>
<keyword evidence="5" id="KW-1185">Reference proteome</keyword>
<accession>A0A9Q0R8W7</accession>
<dbReference type="InterPro" id="IPR052728">
    <property type="entry name" value="O2_lipid_transport_reg"/>
</dbReference>
<dbReference type="Pfam" id="PF01757">
    <property type="entry name" value="Acyl_transf_3"/>
    <property type="match status" value="1"/>
</dbReference>
<feature type="transmembrane region" description="Helical" evidence="2">
    <location>
        <begin position="379"/>
        <end position="398"/>
    </location>
</feature>
<keyword evidence="2" id="KW-1133">Transmembrane helix</keyword>
<feature type="transmembrane region" description="Helical" evidence="2">
    <location>
        <begin position="612"/>
        <end position="635"/>
    </location>
</feature>
<protein>
    <submittedName>
        <fullName evidence="4">O-acyltransferase</fullName>
    </submittedName>
</protein>
<feature type="region of interest" description="Disordered" evidence="1">
    <location>
        <begin position="233"/>
        <end position="259"/>
    </location>
</feature>
<dbReference type="AlphaFoldDB" id="A0A9Q0R8W7"/>
<dbReference type="Proteomes" id="UP001149090">
    <property type="component" value="Unassembled WGS sequence"/>
</dbReference>
<feature type="transmembrane region" description="Helical" evidence="2">
    <location>
        <begin position="548"/>
        <end position="571"/>
    </location>
</feature>
<feature type="transmembrane region" description="Helical" evidence="2">
    <location>
        <begin position="335"/>
        <end position="359"/>
    </location>
</feature>
<feature type="transmembrane region" description="Helical" evidence="2">
    <location>
        <begin position="512"/>
        <end position="532"/>
    </location>
</feature>
<feature type="transmembrane region" description="Helical" evidence="2">
    <location>
        <begin position="443"/>
        <end position="464"/>
    </location>
</feature>
<evidence type="ECO:0000256" key="1">
    <source>
        <dbReference type="SAM" id="MobiDB-lite"/>
    </source>
</evidence>
<keyword evidence="2" id="KW-0812">Transmembrane</keyword>
<gene>
    <name evidence="4" type="ORF">M0811_11153</name>
</gene>
<proteinExistence type="predicted"/>
<evidence type="ECO:0000313" key="5">
    <source>
        <dbReference type="Proteomes" id="UP001149090"/>
    </source>
</evidence>
<dbReference type="GO" id="GO:0016747">
    <property type="term" value="F:acyltransferase activity, transferring groups other than amino-acyl groups"/>
    <property type="evidence" value="ECO:0007669"/>
    <property type="project" value="InterPro"/>
</dbReference>
<comment type="caution">
    <text evidence="4">The sequence shown here is derived from an EMBL/GenBank/DDBJ whole genome shotgun (WGS) entry which is preliminary data.</text>
</comment>
<evidence type="ECO:0000259" key="3">
    <source>
        <dbReference type="Pfam" id="PF01757"/>
    </source>
</evidence>
<evidence type="ECO:0000313" key="4">
    <source>
        <dbReference type="EMBL" id="KAJ5070124.1"/>
    </source>
</evidence>
<keyword evidence="2" id="KW-0472">Membrane</keyword>
<feature type="transmembrane region" description="Helical" evidence="2">
    <location>
        <begin position="655"/>
        <end position="679"/>
    </location>
</feature>
<feature type="transmembrane region" description="Helical" evidence="2">
    <location>
        <begin position="118"/>
        <end position="140"/>
    </location>
</feature>
<organism evidence="4 5">
    <name type="scientific">Anaeramoeba ignava</name>
    <name type="common">Anaerobic marine amoeba</name>
    <dbReference type="NCBI Taxonomy" id="1746090"/>
    <lineage>
        <taxon>Eukaryota</taxon>
        <taxon>Metamonada</taxon>
        <taxon>Anaeramoebidae</taxon>
        <taxon>Anaeramoeba</taxon>
    </lineage>
</organism>
<sequence length="707" mass="81828">MTKTQNTSQCINDLQSLYITHTYPKWDEILKTWGTNINDLGKYESCLEINKNQIVKLTRYCVLKTKFRDVDVSLGACLPFNCTESELNYFVPKIRSFLPIPENYPISVSCSIEYRKSISFLLIVLFFVFVGMTVVIGTFLHSRILKREEQENPNSNKHPKNLKPNSEKVEKSNDPEKQSLKDNDVLAKNEEMETQEKTSAEFMQLDSSLPMRNLIDNEETNPFEPNIQQEIQSSEEENQHNGLTQSKQGNQEKKKKSGTAKNNWKVEFFLQFSLLKNIPRIATESHNSFKVLHSLRVLSMLWIILGHTYSYFIATAAVGNILGAESLLKRFSFQFVVGAEFGVDLFFVLSGMLAVHSLLAQLKSTNGKVSLVKFYFHRYWRIAPLFLIVIWIGWKFAIQLGNGPMWKLYQESVNKPCSKSWWANAFLITDFYPKWENSCFGHLWYLSLDFQFYLLSPAIIFLFYRNRKFGYFSVFSLMILSFIITASVVSGYNISQSVAAPNSSDYWNKVYVKPWCRITPFLLGMILGFVLYERPENSSRKVRKKLRISLFLFAGFLMTITTFGTYSLYHSDDLNGWNKSENIWFITFSRFAFSLGLLILLYLFLAGYGGSILVFLSSDFWVPFSRATYATYLIHPIIMRTIEADFKASFYWSDSIIAVYFCGFSVLGFAAGFLLSLCFESPLMNFEKIFWEKVGRSLKEQNKNNKE</sequence>
<name>A0A9Q0R8W7_ANAIG</name>
<feature type="transmembrane region" description="Helical" evidence="2">
    <location>
        <begin position="583"/>
        <end position="605"/>
    </location>
</feature>
<reference evidence="4" key="1">
    <citation type="submission" date="2022-10" db="EMBL/GenBank/DDBJ databases">
        <title>Novel sulphate-reducing endosymbionts in the free-living metamonad Anaeramoeba.</title>
        <authorList>
            <person name="Jerlstrom-Hultqvist J."/>
            <person name="Cepicka I."/>
            <person name="Gallot-Lavallee L."/>
            <person name="Salas-Leiva D."/>
            <person name="Curtis B.A."/>
            <person name="Zahonova K."/>
            <person name="Pipaliya S."/>
            <person name="Dacks J."/>
            <person name="Roger A.J."/>
        </authorList>
    </citation>
    <scope>NUCLEOTIDE SEQUENCE</scope>
    <source>
        <strain evidence="4">BMAN</strain>
    </source>
</reference>
<feature type="domain" description="Acyltransferase 3" evidence="3">
    <location>
        <begin position="293"/>
        <end position="674"/>
    </location>
</feature>